<dbReference type="EMBL" id="KJ189771">
    <property type="protein sequence ID" value="AIW55571.1"/>
    <property type="molecule type" value="Genomic_DNA"/>
</dbReference>
<protein>
    <submittedName>
        <fullName evidence="2">PtmP1</fullName>
    </submittedName>
</protein>
<dbReference type="SUPFAM" id="SSF53901">
    <property type="entry name" value="Thiolase-like"/>
    <property type="match status" value="2"/>
</dbReference>
<feature type="region of interest" description="Disordered" evidence="1">
    <location>
        <begin position="466"/>
        <end position="510"/>
    </location>
</feature>
<evidence type="ECO:0000256" key="1">
    <source>
        <dbReference type="SAM" id="MobiDB-lite"/>
    </source>
</evidence>
<dbReference type="InterPro" id="IPR016039">
    <property type="entry name" value="Thiolase-like"/>
</dbReference>
<dbReference type="Gene3D" id="3.40.47.10">
    <property type="match status" value="1"/>
</dbReference>
<dbReference type="AlphaFoldDB" id="A0A0A0UVK4"/>
<sequence length="510" mass="52912">MTGLYGRRSGRDSASPEFPDARVLSQYASTSTSLTPPDAQAARTASSTRSSAEASQCSPNVVHPIPTIATLSRMPCDGTVSPSLEPIQLDNHKDLTISREGHLTSLVAYGAYVPYFRLRRSAIATVLGGRAAGGTRAVASYDEDSTTLGVEAARAALAAVPEARGSVRNLLFATATPPYLDKTNAAAIHAALGLAPEAMAVDMAGAVRSGAGALHLASGSAEDTLVVLADVRTGLPGSADERDGGDAGAAFLFSGRPELPPLAEVLAHASVTAEILDRRRTPDTTVSTTSEERFTEQVYTRLADAAFDDALERAELRAEQLDHLAVAGLHQRALRSVTGRLSARTGKAADGNADGLAKSVGNPGTAQPGLLLADALDRAEPGQTIALVVIGDGVSVLVLRACAALTGRRAAVPAAAPAAAGSDRLSYGDVSDLARLPRPTARRPAAAATARRRTVVAPGGVEVRVRGEPLHGLRDPAAASRPGVHQLPHDRQDDRGAARRHTGDRRHLHR</sequence>
<reference evidence="2" key="2">
    <citation type="submission" date="2017-07" db="EMBL/GenBank/DDBJ databases">
        <authorList>
            <person name="Huang T."/>
            <person name="Rudolf J.D."/>
            <person name="Yang D."/>
            <person name="Xie G."/>
            <person name="Shen B."/>
        </authorList>
    </citation>
    <scope>NUCLEOTIDE SEQUENCE</scope>
    <source>
        <strain evidence="2">CB00739</strain>
    </source>
</reference>
<feature type="compositionally biased region" description="Low complexity" evidence="1">
    <location>
        <begin position="39"/>
        <end position="58"/>
    </location>
</feature>
<dbReference type="GO" id="GO:0044550">
    <property type="term" value="P:secondary metabolite biosynthetic process"/>
    <property type="evidence" value="ECO:0007669"/>
    <property type="project" value="TreeGrafter"/>
</dbReference>
<reference evidence="2" key="1">
    <citation type="journal article" date="2014" name="J. Nat. Prod.">
        <title>Strain prioritization for natural product discovery by a high-throughput real-time PCR method.</title>
        <authorList>
            <person name="Hindra"/>
            <person name="Huang T."/>
            <person name="Yang D."/>
            <person name="Rudolf J.D."/>
            <person name="Xie P."/>
            <person name="Xie G."/>
            <person name="Teng Q."/>
            <person name="Lohman J.R."/>
            <person name="Zhu X."/>
            <person name="Huang Y."/>
            <person name="Zhao L.X."/>
            <person name="Jiang Y."/>
            <person name="Duan Y."/>
            <person name="Shen B."/>
        </authorList>
    </citation>
    <scope>NUCLEOTIDE SEQUENCE</scope>
    <source>
        <strain evidence="2">CB00739</strain>
    </source>
</reference>
<feature type="region of interest" description="Disordered" evidence="1">
    <location>
        <begin position="1"/>
        <end position="59"/>
    </location>
</feature>
<dbReference type="GO" id="GO:0016747">
    <property type="term" value="F:acyltransferase activity, transferring groups other than amino-acyl groups"/>
    <property type="evidence" value="ECO:0007669"/>
    <property type="project" value="UniProtKB-ARBA"/>
</dbReference>
<feature type="compositionally biased region" description="Polar residues" evidence="1">
    <location>
        <begin position="26"/>
        <end position="35"/>
    </location>
</feature>
<evidence type="ECO:0000313" key="2">
    <source>
        <dbReference type="EMBL" id="AIW55571.1"/>
    </source>
</evidence>
<dbReference type="PANTHER" id="PTHR34069:SF2">
    <property type="entry name" value="BETA-KETOACYL-[ACYL-CARRIER-PROTEIN] SYNTHASE III"/>
    <property type="match status" value="1"/>
</dbReference>
<feature type="compositionally biased region" description="Basic and acidic residues" evidence="1">
    <location>
        <begin position="487"/>
        <end position="497"/>
    </location>
</feature>
<organism evidence="2">
    <name type="scientific">Streptomyces platensis</name>
    <dbReference type="NCBI Taxonomy" id="58346"/>
    <lineage>
        <taxon>Bacteria</taxon>
        <taxon>Bacillati</taxon>
        <taxon>Actinomycetota</taxon>
        <taxon>Actinomycetes</taxon>
        <taxon>Kitasatosporales</taxon>
        <taxon>Streptomycetaceae</taxon>
        <taxon>Streptomyces</taxon>
    </lineage>
</organism>
<feature type="region of interest" description="Disordered" evidence="1">
    <location>
        <begin position="340"/>
        <end position="361"/>
    </location>
</feature>
<proteinExistence type="predicted"/>
<name>A0A0A0UVK4_STRPT</name>
<accession>A0A0A0UVK4</accession>
<dbReference type="PANTHER" id="PTHR34069">
    <property type="entry name" value="3-OXOACYL-[ACYL-CARRIER-PROTEIN] SYNTHASE 3"/>
    <property type="match status" value="1"/>
</dbReference>
<feature type="compositionally biased region" description="Basic residues" evidence="1">
    <location>
        <begin position="498"/>
        <end position="510"/>
    </location>
</feature>